<dbReference type="CDD" id="cd01061">
    <property type="entry name" value="RNase_T2_euk"/>
    <property type="match status" value="1"/>
</dbReference>
<reference evidence="5 6" key="1">
    <citation type="submission" date="2016-09" db="EMBL/GenBank/DDBJ databases">
        <title>The draft genome of Dichanthelium oligosanthes: A C3 panicoid grass species.</title>
        <authorList>
            <person name="Studer A.J."/>
            <person name="Schnable J.C."/>
            <person name="Brutnell T.P."/>
        </authorList>
    </citation>
    <scope>NUCLEOTIDE SEQUENCE [LARGE SCALE GENOMIC DNA]</scope>
    <source>
        <strain evidence="6">cv. Kellogg 1175</strain>
        <tissue evidence="5">Leaf</tissue>
    </source>
</reference>
<keyword evidence="4" id="KW-0732">Signal</keyword>
<evidence type="ECO:0000313" key="6">
    <source>
        <dbReference type="Proteomes" id="UP000095767"/>
    </source>
</evidence>
<dbReference type="GO" id="GO:0003723">
    <property type="term" value="F:RNA binding"/>
    <property type="evidence" value="ECO:0007669"/>
    <property type="project" value="InterPro"/>
</dbReference>
<dbReference type="OrthoDB" id="435754at2759"/>
<evidence type="ECO:0000256" key="4">
    <source>
        <dbReference type="SAM" id="SignalP"/>
    </source>
</evidence>
<dbReference type="InterPro" id="IPR036430">
    <property type="entry name" value="RNase_T2-like_sf"/>
</dbReference>
<dbReference type="EMBL" id="LWDX02060470">
    <property type="protein sequence ID" value="OEL17277.1"/>
    <property type="molecule type" value="Genomic_DNA"/>
</dbReference>
<keyword evidence="6" id="KW-1185">Reference proteome</keyword>
<feature type="chain" id="PRO_5009187513" evidence="4">
    <location>
        <begin position="23"/>
        <end position="255"/>
    </location>
</feature>
<dbReference type="AlphaFoldDB" id="A0A1E5UWN2"/>
<feature type="signal peptide" evidence="4">
    <location>
        <begin position="1"/>
        <end position="22"/>
    </location>
</feature>
<dbReference type="SUPFAM" id="SSF55895">
    <property type="entry name" value="Ribonuclease Rh-like"/>
    <property type="match status" value="1"/>
</dbReference>
<comment type="caution">
    <text evidence="5">The sequence shown here is derived from an EMBL/GenBank/DDBJ whole genome shotgun (WGS) entry which is preliminary data.</text>
</comment>
<dbReference type="InterPro" id="IPR033697">
    <property type="entry name" value="Ribonuclease_T2_eukaryotic"/>
</dbReference>
<organism evidence="5 6">
    <name type="scientific">Dichanthelium oligosanthes</name>
    <dbReference type="NCBI Taxonomy" id="888268"/>
    <lineage>
        <taxon>Eukaryota</taxon>
        <taxon>Viridiplantae</taxon>
        <taxon>Streptophyta</taxon>
        <taxon>Embryophyta</taxon>
        <taxon>Tracheophyta</taxon>
        <taxon>Spermatophyta</taxon>
        <taxon>Magnoliopsida</taxon>
        <taxon>Liliopsida</taxon>
        <taxon>Poales</taxon>
        <taxon>Poaceae</taxon>
        <taxon>PACMAD clade</taxon>
        <taxon>Panicoideae</taxon>
        <taxon>Panicodae</taxon>
        <taxon>Paniceae</taxon>
        <taxon>Dichantheliinae</taxon>
        <taxon>Dichanthelium</taxon>
    </lineage>
</organism>
<gene>
    <name evidence="5" type="ORF">BAE44_0021705</name>
</gene>
<proteinExistence type="inferred from homology"/>
<evidence type="ECO:0000256" key="3">
    <source>
        <dbReference type="RuleBase" id="RU004328"/>
    </source>
</evidence>
<dbReference type="GO" id="GO:0033897">
    <property type="term" value="F:ribonuclease T2 activity"/>
    <property type="evidence" value="ECO:0007669"/>
    <property type="project" value="InterPro"/>
</dbReference>
<dbReference type="PANTHER" id="PTHR11240:SF57">
    <property type="entry name" value="OS09G0538000 PROTEIN"/>
    <property type="match status" value="1"/>
</dbReference>
<evidence type="ECO:0000256" key="1">
    <source>
        <dbReference type="ARBA" id="ARBA00007469"/>
    </source>
</evidence>
<evidence type="ECO:0000313" key="5">
    <source>
        <dbReference type="EMBL" id="OEL17277.1"/>
    </source>
</evidence>
<dbReference type="InterPro" id="IPR001568">
    <property type="entry name" value="RNase_T2-like"/>
</dbReference>
<dbReference type="GO" id="GO:0006401">
    <property type="term" value="P:RNA catabolic process"/>
    <property type="evidence" value="ECO:0007669"/>
    <property type="project" value="TreeGrafter"/>
</dbReference>
<protein>
    <submittedName>
        <fullName evidence="5">Intracellular ribonuclease LX</fullName>
    </submittedName>
</protein>
<name>A0A1E5UWN2_9POAL</name>
<dbReference type="GO" id="GO:0005576">
    <property type="term" value="C:extracellular region"/>
    <property type="evidence" value="ECO:0007669"/>
    <property type="project" value="TreeGrafter"/>
</dbReference>
<dbReference type="Gene3D" id="3.90.730.10">
    <property type="entry name" value="Ribonuclease T2-like"/>
    <property type="match status" value="1"/>
</dbReference>
<dbReference type="PANTHER" id="PTHR11240">
    <property type="entry name" value="RIBONUCLEASE T2"/>
    <property type="match status" value="1"/>
</dbReference>
<evidence type="ECO:0000256" key="2">
    <source>
        <dbReference type="ARBA" id="ARBA00023157"/>
    </source>
</evidence>
<keyword evidence="2" id="KW-1015">Disulfide bond</keyword>
<accession>A0A1E5UWN2</accession>
<comment type="similarity">
    <text evidence="1 3">Belongs to the RNase T2 family.</text>
</comment>
<dbReference type="Pfam" id="PF00445">
    <property type="entry name" value="Ribonuclease_T2"/>
    <property type="match status" value="1"/>
</dbReference>
<dbReference type="Proteomes" id="UP000095767">
    <property type="component" value="Unassembled WGS sequence"/>
</dbReference>
<sequence>MASSRIALLCFLGLLVASPAIADSGIYYQLALMWPGAYCEQTNGGCCKPSTGVSPARDFYISGFTVYNATTDYPVTGCNDKTPFDPNAIVGIQGLYQYWSNIKCPSNNGRSSWKNAWKNSGVCSGLNETTFFQTALSFRSRINPLVRLKAKSIAPDFGLYGVKAIKNVFKAGINASPLVQCSMGPSQFGKYQLYQLFFCASESGKFIDCPVESKFTCPVKEIIFHPFQKWMLKQSAKAAYDAADPFVLPGVAMDE</sequence>